<dbReference type="Proteomes" id="UP000790347">
    <property type="component" value="Unassembled WGS sequence"/>
</dbReference>
<gene>
    <name evidence="1" type="ORF">DERF_007422</name>
</gene>
<comment type="caution">
    <text evidence="1">The sequence shown here is derived from an EMBL/GenBank/DDBJ whole genome shotgun (WGS) entry which is preliminary data.</text>
</comment>
<keyword evidence="2" id="KW-1185">Reference proteome</keyword>
<accession>A0A922I0B4</accession>
<dbReference type="EMBL" id="ASGP02000003">
    <property type="protein sequence ID" value="KAH9516697.1"/>
    <property type="molecule type" value="Genomic_DNA"/>
</dbReference>
<reference evidence="1" key="1">
    <citation type="submission" date="2013-05" db="EMBL/GenBank/DDBJ databases">
        <authorList>
            <person name="Yim A.K.Y."/>
            <person name="Chan T.F."/>
            <person name="Ji K.M."/>
            <person name="Liu X.Y."/>
            <person name="Zhou J.W."/>
            <person name="Li R.Q."/>
            <person name="Yang K.Y."/>
            <person name="Li J."/>
            <person name="Li M."/>
            <person name="Law P.T.W."/>
            <person name="Wu Y.L."/>
            <person name="Cai Z.L."/>
            <person name="Qin H."/>
            <person name="Bao Y."/>
            <person name="Leung R.K.K."/>
            <person name="Ng P.K.S."/>
            <person name="Zou J."/>
            <person name="Zhong X.J."/>
            <person name="Ran P.X."/>
            <person name="Zhong N.S."/>
            <person name="Liu Z.G."/>
            <person name="Tsui S.K.W."/>
        </authorList>
    </citation>
    <scope>NUCLEOTIDE SEQUENCE</scope>
    <source>
        <strain evidence="1">Derf</strain>
        <tissue evidence="1">Whole organism</tissue>
    </source>
</reference>
<name>A0A922I0B4_DERFA</name>
<protein>
    <submittedName>
        <fullName evidence="1">Uncharacterized protein</fullName>
    </submittedName>
</protein>
<organism evidence="1 2">
    <name type="scientific">Dermatophagoides farinae</name>
    <name type="common">American house dust mite</name>
    <dbReference type="NCBI Taxonomy" id="6954"/>
    <lineage>
        <taxon>Eukaryota</taxon>
        <taxon>Metazoa</taxon>
        <taxon>Ecdysozoa</taxon>
        <taxon>Arthropoda</taxon>
        <taxon>Chelicerata</taxon>
        <taxon>Arachnida</taxon>
        <taxon>Acari</taxon>
        <taxon>Acariformes</taxon>
        <taxon>Sarcoptiformes</taxon>
        <taxon>Astigmata</taxon>
        <taxon>Psoroptidia</taxon>
        <taxon>Analgoidea</taxon>
        <taxon>Pyroglyphidae</taxon>
        <taxon>Dermatophagoidinae</taxon>
        <taxon>Dermatophagoides</taxon>
    </lineage>
</organism>
<proteinExistence type="predicted"/>
<evidence type="ECO:0000313" key="1">
    <source>
        <dbReference type="EMBL" id="KAH9516697.1"/>
    </source>
</evidence>
<reference evidence="1" key="2">
    <citation type="journal article" date="2022" name="Res Sq">
        <title>Comparative Genomics Reveals Insights into the Divergent Evolution of Astigmatic Mites and Household Pest Adaptations.</title>
        <authorList>
            <person name="Xiong Q."/>
            <person name="Wan A.T.-Y."/>
            <person name="Liu X.-Y."/>
            <person name="Fung C.S.-H."/>
            <person name="Xiao X."/>
            <person name="Malainual N."/>
            <person name="Hou J."/>
            <person name="Wang L."/>
            <person name="Wang M."/>
            <person name="Yang K."/>
            <person name="Cui Y."/>
            <person name="Leung E."/>
            <person name="Nong W."/>
            <person name="Shin S.-K."/>
            <person name="Au S."/>
            <person name="Jeong K.Y."/>
            <person name="Chew F.T."/>
            <person name="Hui J."/>
            <person name="Leung T.F."/>
            <person name="Tungtrongchitr A."/>
            <person name="Zhong N."/>
            <person name="Liu Z."/>
            <person name="Tsui S."/>
        </authorList>
    </citation>
    <scope>NUCLEOTIDE SEQUENCE</scope>
    <source>
        <strain evidence="1">Derf</strain>
        <tissue evidence="1">Whole organism</tissue>
    </source>
</reference>
<dbReference type="AlphaFoldDB" id="A0A922I0B4"/>
<evidence type="ECO:0000313" key="2">
    <source>
        <dbReference type="Proteomes" id="UP000790347"/>
    </source>
</evidence>
<sequence>MLIDIGQEHRDKRRLMHCANEPLSTDYCQPISSYECVFVLFEYRVYKNNATFSFSTITEDKMMELNCDEEKENERVDKRYDKQDCFVLRHASSFCASIVGEKCSDHLFEIPSVDHNQNGWIVSLHWV</sequence>